<feature type="domain" description="Semialdehyde dehydrogenase NAD-binding" evidence="9">
    <location>
        <begin position="3"/>
        <end position="148"/>
    </location>
</feature>
<dbReference type="InterPro" id="IPR000706">
    <property type="entry name" value="AGPR_type-1"/>
</dbReference>
<dbReference type="SMART" id="SM00859">
    <property type="entry name" value="Semialdhyde_dh"/>
    <property type="match status" value="1"/>
</dbReference>
<dbReference type="FunFam" id="3.30.360.10:FF:000014">
    <property type="entry name" value="N-acetyl-gamma-glutamyl-phosphate reductase"/>
    <property type="match status" value="1"/>
</dbReference>
<dbReference type="Pfam" id="PF01118">
    <property type="entry name" value="Semialdhyde_dh"/>
    <property type="match status" value="1"/>
</dbReference>
<protein>
    <recommendedName>
        <fullName evidence="7">N-acetyl-gamma-glutamyl-phosphate reductase</fullName>
        <shortName evidence="7">AGPR</shortName>
        <ecNumber evidence="7">1.2.1.38</ecNumber>
    </recommendedName>
    <alternativeName>
        <fullName evidence="7">N-acetyl-glutamate semialdehyde dehydrogenase</fullName>
        <shortName evidence="7">NAGSA dehydrogenase</shortName>
    </alternativeName>
</protein>
<dbReference type="CDD" id="cd17895">
    <property type="entry name" value="AGPR_1_N"/>
    <property type="match status" value="1"/>
</dbReference>
<dbReference type="STRING" id="1526571.AT746_17995"/>
<keyword evidence="7" id="KW-0963">Cytoplasm</keyword>
<evidence type="ECO:0000256" key="7">
    <source>
        <dbReference type="HAMAP-Rule" id="MF_00150"/>
    </source>
</evidence>
<comment type="similarity">
    <text evidence="7">Belongs to the NAGSA dehydrogenase family. Type 1 subfamily.</text>
</comment>
<dbReference type="HAMAP" id="MF_00150">
    <property type="entry name" value="ArgC_type1"/>
    <property type="match status" value="1"/>
</dbReference>
<gene>
    <name evidence="7" type="primary">argC</name>
    <name evidence="10" type="ORF">AT746_17995</name>
</gene>
<evidence type="ECO:0000256" key="8">
    <source>
        <dbReference type="PROSITE-ProRule" id="PRU10010"/>
    </source>
</evidence>
<dbReference type="GO" id="GO:0006526">
    <property type="term" value="P:L-arginine biosynthetic process"/>
    <property type="evidence" value="ECO:0007669"/>
    <property type="project" value="UniProtKB-UniRule"/>
</dbReference>
<dbReference type="InterPro" id="IPR050085">
    <property type="entry name" value="AGPR"/>
</dbReference>
<keyword evidence="5 7" id="KW-0560">Oxidoreductase</keyword>
<evidence type="ECO:0000313" key="10">
    <source>
        <dbReference type="EMBL" id="ALS99972.1"/>
    </source>
</evidence>
<dbReference type="EMBL" id="CP013650">
    <property type="protein sequence ID" value="ALS99972.1"/>
    <property type="molecule type" value="Genomic_DNA"/>
</dbReference>
<dbReference type="Pfam" id="PF22698">
    <property type="entry name" value="Semialdhyde_dhC_1"/>
    <property type="match status" value="1"/>
</dbReference>
<dbReference type="PANTHER" id="PTHR32338:SF10">
    <property type="entry name" value="N-ACETYL-GAMMA-GLUTAMYL-PHOSPHATE REDUCTASE, CHLOROPLASTIC-RELATED"/>
    <property type="match status" value="1"/>
</dbReference>
<dbReference type="KEGG" id="lal:AT746_17995"/>
<dbReference type="AlphaFoldDB" id="A0A0U2ZBS9"/>
<comment type="subcellular location">
    <subcellularLocation>
        <location evidence="7">Cytoplasm</location>
    </subcellularLocation>
</comment>
<dbReference type="NCBIfam" id="TIGR01850">
    <property type="entry name" value="argC"/>
    <property type="match status" value="1"/>
</dbReference>
<reference evidence="10 11" key="1">
    <citation type="submission" date="2015-12" db="EMBL/GenBank/DDBJ databases">
        <title>Complete genome of Lacimicrobium alkaliphilum KCTC 32984.</title>
        <authorList>
            <person name="Kim S.-G."/>
            <person name="Lee Y.-J."/>
        </authorList>
    </citation>
    <scope>NUCLEOTIDE SEQUENCE [LARGE SCALE GENOMIC DNA]</scope>
    <source>
        <strain evidence="10 11">YelD216</strain>
    </source>
</reference>
<evidence type="ECO:0000256" key="5">
    <source>
        <dbReference type="ARBA" id="ARBA00023002"/>
    </source>
</evidence>
<keyword evidence="3 7" id="KW-0028">Amino-acid biosynthesis</keyword>
<dbReference type="PANTHER" id="PTHR32338">
    <property type="entry name" value="N-ACETYL-GAMMA-GLUTAMYL-PHOSPHATE REDUCTASE, CHLOROPLASTIC-RELATED-RELATED"/>
    <property type="match status" value="1"/>
</dbReference>
<evidence type="ECO:0000256" key="3">
    <source>
        <dbReference type="ARBA" id="ARBA00022605"/>
    </source>
</evidence>
<dbReference type="GO" id="GO:0005737">
    <property type="term" value="C:cytoplasm"/>
    <property type="evidence" value="ECO:0007669"/>
    <property type="project" value="UniProtKB-SubCell"/>
</dbReference>
<evidence type="ECO:0000259" key="9">
    <source>
        <dbReference type="SMART" id="SM00859"/>
    </source>
</evidence>
<dbReference type="PROSITE" id="PS01224">
    <property type="entry name" value="ARGC"/>
    <property type="match status" value="1"/>
</dbReference>
<accession>A0A0U2ZBS9</accession>
<comment type="function">
    <text evidence="7">Catalyzes the NADPH-dependent reduction of N-acetyl-5-glutamyl phosphate to yield N-acetyl-L-glutamate 5-semialdehyde.</text>
</comment>
<dbReference type="UniPathway" id="UPA00068">
    <property type="reaction ID" value="UER00108"/>
</dbReference>
<dbReference type="CDD" id="cd23934">
    <property type="entry name" value="AGPR_1_C"/>
    <property type="match status" value="1"/>
</dbReference>
<proteinExistence type="inferred from homology"/>
<dbReference type="GO" id="GO:0051287">
    <property type="term" value="F:NAD binding"/>
    <property type="evidence" value="ECO:0007669"/>
    <property type="project" value="InterPro"/>
</dbReference>
<dbReference type="GO" id="GO:0003942">
    <property type="term" value="F:N-acetyl-gamma-glutamyl-phosphate reductase activity"/>
    <property type="evidence" value="ECO:0007669"/>
    <property type="project" value="UniProtKB-UniRule"/>
</dbReference>
<dbReference type="InterPro" id="IPR000534">
    <property type="entry name" value="Semialdehyde_DH_NAD-bd"/>
</dbReference>
<dbReference type="Gene3D" id="3.30.360.10">
    <property type="entry name" value="Dihydrodipicolinate Reductase, domain 2"/>
    <property type="match status" value="1"/>
</dbReference>
<comment type="catalytic activity">
    <reaction evidence="6 7">
        <text>N-acetyl-L-glutamate 5-semialdehyde + phosphate + NADP(+) = N-acetyl-L-glutamyl 5-phosphate + NADPH + H(+)</text>
        <dbReference type="Rhea" id="RHEA:21588"/>
        <dbReference type="ChEBI" id="CHEBI:15378"/>
        <dbReference type="ChEBI" id="CHEBI:29123"/>
        <dbReference type="ChEBI" id="CHEBI:43474"/>
        <dbReference type="ChEBI" id="CHEBI:57783"/>
        <dbReference type="ChEBI" id="CHEBI:57936"/>
        <dbReference type="ChEBI" id="CHEBI:58349"/>
        <dbReference type="EC" id="1.2.1.38"/>
    </reaction>
</comment>
<feature type="active site" evidence="7 8">
    <location>
        <position position="156"/>
    </location>
</feature>
<dbReference type="RefSeq" id="WP_062483285.1">
    <property type="nucleotide sequence ID" value="NZ_CP013650.1"/>
</dbReference>
<keyword evidence="4 7" id="KW-0521">NADP</keyword>
<evidence type="ECO:0000256" key="1">
    <source>
        <dbReference type="ARBA" id="ARBA00004862"/>
    </source>
</evidence>
<keyword evidence="11" id="KW-1185">Reference proteome</keyword>
<organism evidence="10 11">
    <name type="scientific">Lacimicrobium alkaliphilum</name>
    <dbReference type="NCBI Taxonomy" id="1526571"/>
    <lineage>
        <taxon>Bacteria</taxon>
        <taxon>Pseudomonadati</taxon>
        <taxon>Pseudomonadota</taxon>
        <taxon>Gammaproteobacteria</taxon>
        <taxon>Alteromonadales</taxon>
        <taxon>Alteromonadaceae</taxon>
        <taxon>Lacimicrobium</taxon>
    </lineage>
</organism>
<sequence>MIKTAIIGASGYTGAELARLLAQHPQFSLCDLFVSAQSQDAGKKLSELYGRLQGEVELVLQPLAEDALGTLADNYDAVFLATPHQASHDWMPQLTAGRAVIFDLSGAFRLKDKQVFEQYYGFGHQHSALLDNAVYGLADWHQQAISTASLIAVPGCYPTASLTALKPLQQAGLLDSQHWPVINAVSGVSGAGRKATLNSSFCEVSLQPYGVLGHRHQPEISAELGAPVIFTPHLGNFKRGILATITVKVAPGTDTEQVDKAYQQAYGNNPLVRLRQSWPKIDEVAGSCYCDLFWKLDPDSGYLVVASAIDNLLKGAAAQALQCANLRFNFQPQTALVQE</sequence>
<evidence type="ECO:0000256" key="6">
    <source>
        <dbReference type="ARBA" id="ARBA00050557"/>
    </source>
</evidence>
<evidence type="ECO:0000256" key="2">
    <source>
        <dbReference type="ARBA" id="ARBA00022571"/>
    </source>
</evidence>
<dbReference type="OrthoDB" id="9801289at2"/>
<dbReference type="GO" id="GO:0070401">
    <property type="term" value="F:NADP+ binding"/>
    <property type="evidence" value="ECO:0007669"/>
    <property type="project" value="InterPro"/>
</dbReference>
<dbReference type="EC" id="1.2.1.38" evidence="7"/>
<dbReference type="SUPFAM" id="SSF55347">
    <property type="entry name" value="Glyceraldehyde-3-phosphate dehydrogenase-like, C-terminal domain"/>
    <property type="match status" value="1"/>
</dbReference>
<dbReference type="InterPro" id="IPR023013">
    <property type="entry name" value="AGPR_AS"/>
</dbReference>
<evidence type="ECO:0000256" key="4">
    <source>
        <dbReference type="ARBA" id="ARBA00022857"/>
    </source>
</evidence>
<dbReference type="InterPro" id="IPR058924">
    <property type="entry name" value="AGPR_dimerisation_dom"/>
</dbReference>
<evidence type="ECO:0000313" key="11">
    <source>
        <dbReference type="Proteomes" id="UP000068447"/>
    </source>
</evidence>
<keyword evidence="2 7" id="KW-0055">Arginine biosynthesis</keyword>
<name>A0A0U2ZBS9_9ALTE</name>
<dbReference type="Proteomes" id="UP000068447">
    <property type="component" value="Chromosome"/>
</dbReference>
<dbReference type="Gene3D" id="3.40.50.720">
    <property type="entry name" value="NAD(P)-binding Rossmann-like Domain"/>
    <property type="match status" value="1"/>
</dbReference>
<dbReference type="InterPro" id="IPR036291">
    <property type="entry name" value="NAD(P)-bd_dom_sf"/>
</dbReference>
<dbReference type="SUPFAM" id="SSF51735">
    <property type="entry name" value="NAD(P)-binding Rossmann-fold domains"/>
    <property type="match status" value="1"/>
</dbReference>
<comment type="pathway">
    <text evidence="1 7">Amino-acid biosynthesis; L-arginine biosynthesis; N(2)-acetyl-L-ornithine from L-glutamate: step 3/4.</text>
</comment>